<evidence type="ECO:0000256" key="1">
    <source>
        <dbReference type="SAM" id="MobiDB-lite"/>
    </source>
</evidence>
<feature type="region of interest" description="Disordered" evidence="1">
    <location>
        <begin position="1"/>
        <end position="211"/>
    </location>
</feature>
<feature type="compositionally biased region" description="Polar residues" evidence="1">
    <location>
        <begin position="201"/>
        <end position="211"/>
    </location>
</feature>
<feature type="compositionally biased region" description="Basic and acidic residues" evidence="1">
    <location>
        <begin position="138"/>
        <end position="148"/>
    </location>
</feature>
<protein>
    <submittedName>
        <fullName evidence="2">Uncharacterized protein</fullName>
    </submittedName>
</protein>
<feature type="compositionally biased region" description="Basic and acidic residues" evidence="1">
    <location>
        <begin position="31"/>
        <end position="46"/>
    </location>
</feature>
<feature type="compositionally biased region" description="Basic and acidic residues" evidence="1">
    <location>
        <begin position="1"/>
        <end position="10"/>
    </location>
</feature>
<dbReference type="AlphaFoldDB" id="A0A5J4WSN1"/>
<dbReference type="Proteomes" id="UP000324800">
    <property type="component" value="Unassembled WGS sequence"/>
</dbReference>
<sequence>MKQDYRKNENIEEENENPNQDEQDEDEEDAKDEKENKQILEIENQHKNTTNNQQQLSHNTTPHNTQTSQDAPIVIIPQIGEGQENESITPHPIKDEKSQKSFSSEESNSASASYGRYDESQNQSRSTSGERSGCGSEIKVRLDGKTDIENENEIQIDQRNKDNIGNKKDLKQKENKDSRNSNNDSHNAAVMQNIFQIPVFSKSNSPDNKTD</sequence>
<proteinExistence type="predicted"/>
<feature type="compositionally biased region" description="Basic and acidic residues" evidence="1">
    <location>
        <begin position="156"/>
        <end position="179"/>
    </location>
</feature>
<reference evidence="2 3" key="1">
    <citation type="submission" date="2019-03" db="EMBL/GenBank/DDBJ databases">
        <title>Single cell metagenomics reveals metabolic interactions within the superorganism composed of flagellate Streblomastix strix and complex community of Bacteroidetes bacteria on its surface.</title>
        <authorList>
            <person name="Treitli S.C."/>
            <person name="Kolisko M."/>
            <person name="Husnik F."/>
            <person name="Keeling P."/>
            <person name="Hampl V."/>
        </authorList>
    </citation>
    <scope>NUCLEOTIDE SEQUENCE [LARGE SCALE GENOMIC DNA]</scope>
    <source>
        <strain evidence="2">ST1C</strain>
    </source>
</reference>
<feature type="compositionally biased region" description="Low complexity" evidence="1">
    <location>
        <begin position="100"/>
        <end position="113"/>
    </location>
</feature>
<comment type="caution">
    <text evidence="2">The sequence shown here is derived from an EMBL/GenBank/DDBJ whole genome shotgun (WGS) entry which is preliminary data.</text>
</comment>
<organism evidence="2 3">
    <name type="scientific">Streblomastix strix</name>
    <dbReference type="NCBI Taxonomy" id="222440"/>
    <lineage>
        <taxon>Eukaryota</taxon>
        <taxon>Metamonada</taxon>
        <taxon>Preaxostyla</taxon>
        <taxon>Oxymonadida</taxon>
        <taxon>Streblomastigidae</taxon>
        <taxon>Streblomastix</taxon>
    </lineage>
</organism>
<name>A0A5J4WSN1_9EUKA</name>
<dbReference type="EMBL" id="SNRW01001070">
    <property type="protein sequence ID" value="KAA6397930.1"/>
    <property type="molecule type" value="Genomic_DNA"/>
</dbReference>
<accession>A0A5J4WSN1</accession>
<feature type="compositionally biased region" description="Polar residues" evidence="1">
    <location>
        <begin position="56"/>
        <end position="70"/>
    </location>
</feature>
<evidence type="ECO:0000313" key="2">
    <source>
        <dbReference type="EMBL" id="KAA6397930.1"/>
    </source>
</evidence>
<gene>
    <name evidence="2" type="ORF">EZS28_006539</name>
</gene>
<feature type="compositionally biased region" description="Polar residues" evidence="1">
    <location>
        <begin position="120"/>
        <end position="130"/>
    </location>
</feature>
<feature type="compositionally biased region" description="Acidic residues" evidence="1">
    <location>
        <begin position="11"/>
        <end position="30"/>
    </location>
</feature>
<evidence type="ECO:0000313" key="3">
    <source>
        <dbReference type="Proteomes" id="UP000324800"/>
    </source>
</evidence>